<organism evidence="1 2">
    <name type="scientific">Meloidogyne enterolobii</name>
    <name type="common">Root-knot nematode worm</name>
    <name type="synonym">Meloidogyne mayaguensis</name>
    <dbReference type="NCBI Taxonomy" id="390850"/>
    <lineage>
        <taxon>Eukaryota</taxon>
        <taxon>Metazoa</taxon>
        <taxon>Ecdysozoa</taxon>
        <taxon>Nematoda</taxon>
        <taxon>Chromadorea</taxon>
        <taxon>Rhabditida</taxon>
        <taxon>Tylenchina</taxon>
        <taxon>Tylenchomorpha</taxon>
        <taxon>Tylenchoidea</taxon>
        <taxon>Meloidogynidae</taxon>
        <taxon>Meloidogyninae</taxon>
        <taxon>Meloidogyne</taxon>
    </lineage>
</organism>
<dbReference type="Proteomes" id="UP000580250">
    <property type="component" value="Unassembled WGS sequence"/>
</dbReference>
<reference evidence="1 2" key="1">
    <citation type="submission" date="2020-08" db="EMBL/GenBank/DDBJ databases">
        <authorList>
            <person name="Koutsovoulos G."/>
            <person name="Danchin GJ E."/>
        </authorList>
    </citation>
    <scope>NUCLEOTIDE SEQUENCE [LARGE SCALE GENOMIC DNA]</scope>
</reference>
<sequence>MDKKIHQINFDHKNEIEEMKQNFHKLIEEKFQQLKTENDICLRKKMRN</sequence>
<gene>
    <name evidence="1" type="ORF">MENT_LOCUS57088</name>
</gene>
<proteinExistence type="predicted"/>
<comment type="caution">
    <text evidence="1">The sequence shown here is derived from an EMBL/GenBank/DDBJ whole genome shotgun (WGS) entry which is preliminary data.</text>
</comment>
<dbReference type="AlphaFoldDB" id="A0A6V7XVL5"/>
<dbReference type="EMBL" id="CAJEWN010002384">
    <property type="protein sequence ID" value="CAD2203399.1"/>
    <property type="molecule type" value="Genomic_DNA"/>
</dbReference>
<evidence type="ECO:0000313" key="2">
    <source>
        <dbReference type="Proteomes" id="UP000580250"/>
    </source>
</evidence>
<accession>A0A6V7XVL5</accession>
<name>A0A6V7XVL5_MELEN</name>
<protein>
    <submittedName>
        <fullName evidence="1">Uncharacterized protein</fullName>
    </submittedName>
</protein>
<evidence type="ECO:0000313" key="1">
    <source>
        <dbReference type="EMBL" id="CAD2203399.1"/>
    </source>
</evidence>